<keyword evidence="5" id="KW-0443">Lipid metabolism</keyword>
<keyword evidence="2 9" id="KW-0732">Signal</keyword>
<evidence type="ECO:0000256" key="8">
    <source>
        <dbReference type="PIRSR" id="PIRSR000862-1"/>
    </source>
</evidence>
<comment type="similarity">
    <text evidence="1 7">Belongs to the AB hydrolase superfamily. Lipase family.</text>
</comment>
<evidence type="ECO:0000256" key="5">
    <source>
        <dbReference type="ARBA" id="ARBA00023098"/>
    </source>
</evidence>
<keyword evidence="4 7" id="KW-0442">Lipid degradation</keyword>
<keyword evidence="11" id="KW-1185">Reference proteome</keyword>
<feature type="active site" description="Nucleophile" evidence="8">
    <location>
        <position position="167"/>
    </location>
</feature>
<evidence type="ECO:0000256" key="2">
    <source>
        <dbReference type="ARBA" id="ARBA00022729"/>
    </source>
</evidence>
<proteinExistence type="inferred from homology"/>
<evidence type="ECO:0000256" key="1">
    <source>
        <dbReference type="ARBA" id="ARBA00010701"/>
    </source>
</evidence>
<dbReference type="Pfam" id="PF00561">
    <property type="entry name" value="Abhydrolase_1"/>
    <property type="match status" value="1"/>
</dbReference>
<dbReference type="GO" id="GO:0016042">
    <property type="term" value="P:lipid catabolic process"/>
    <property type="evidence" value="ECO:0007669"/>
    <property type="project" value="UniProtKB-KW"/>
</dbReference>
<feature type="active site" description="Charge relay system" evidence="8">
    <location>
        <position position="370"/>
    </location>
</feature>
<feature type="signal peptide" evidence="9">
    <location>
        <begin position="1"/>
        <end position="19"/>
    </location>
</feature>
<dbReference type="RefSeq" id="XP_023948442.1">
    <property type="nucleotide sequence ID" value="XM_024092674.2"/>
</dbReference>
<evidence type="ECO:0000313" key="11">
    <source>
        <dbReference type="Proteomes" id="UP001652582"/>
    </source>
</evidence>
<organism evidence="11 12">
    <name type="scientific">Bicyclus anynana</name>
    <name type="common">Squinting bush brown butterfly</name>
    <dbReference type="NCBI Taxonomy" id="110368"/>
    <lineage>
        <taxon>Eukaryota</taxon>
        <taxon>Metazoa</taxon>
        <taxon>Ecdysozoa</taxon>
        <taxon>Arthropoda</taxon>
        <taxon>Hexapoda</taxon>
        <taxon>Insecta</taxon>
        <taxon>Pterygota</taxon>
        <taxon>Neoptera</taxon>
        <taxon>Endopterygota</taxon>
        <taxon>Lepidoptera</taxon>
        <taxon>Glossata</taxon>
        <taxon>Ditrysia</taxon>
        <taxon>Papilionoidea</taxon>
        <taxon>Nymphalidae</taxon>
        <taxon>Satyrinae</taxon>
        <taxon>Satyrini</taxon>
        <taxon>Mycalesina</taxon>
        <taxon>Bicyclus</taxon>
    </lineage>
</organism>
<accession>A0A6J1NTH3</accession>
<dbReference type="OrthoDB" id="9974421at2759"/>
<evidence type="ECO:0000256" key="6">
    <source>
        <dbReference type="ARBA" id="ARBA00023180"/>
    </source>
</evidence>
<dbReference type="AlphaFoldDB" id="A0A6J1NTH3"/>
<dbReference type="PIRSF" id="PIRSF000862">
    <property type="entry name" value="Steryl_ester_lip"/>
    <property type="match status" value="1"/>
</dbReference>
<dbReference type="Proteomes" id="UP001652582">
    <property type="component" value="Chromosome 14"/>
</dbReference>
<protein>
    <recommendedName>
        <fullName evidence="7">Lipase</fullName>
    </recommendedName>
</protein>
<reference evidence="12" key="1">
    <citation type="submission" date="2025-08" db="UniProtKB">
        <authorList>
            <consortium name="RefSeq"/>
        </authorList>
    </citation>
    <scope>IDENTIFICATION</scope>
</reference>
<name>A0A6J1NTH3_BICAN</name>
<dbReference type="KEGG" id="bany:112053289"/>
<evidence type="ECO:0000256" key="7">
    <source>
        <dbReference type="PIRNR" id="PIRNR000862"/>
    </source>
</evidence>
<evidence type="ECO:0000313" key="12">
    <source>
        <dbReference type="RefSeq" id="XP_023948442.1"/>
    </source>
</evidence>
<dbReference type="GO" id="GO:0016788">
    <property type="term" value="F:hydrolase activity, acting on ester bonds"/>
    <property type="evidence" value="ECO:0007669"/>
    <property type="project" value="InterPro"/>
</dbReference>
<evidence type="ECO:0000256" key="3">
    <source>
        <dbReference type="ARBA" id="ARBA00022801"/>
    </source>
</evidence>
<feature type="chain" id="PRO_5026981495" description="Lipase" evidence="9">
    <location>
        <begin position="20"/>
        <end position="395"/>
    </location>
</feature>
<dbReference type="SUPFAM" id="SSF53474">
    <property type="entry name" value="alpha/beta-Hydrolases"/>
    <property type="match status" value="1"/>
</dbReference>
<gene>
    <name evidence="12" type="primary">LOC112053289</name>
</gene>
<dbReference type="PANTHER" id="PTHR11005">
    <property type="entry name" value="LYSOSOMAL ACID LIPASE-RELATED"/>
    <property type="match status" value="1"/>
</dbReference>
<feature type="active site" description="Charge relay system" evidence="8">
    <location>
        <position position="339"/>
    </location>
</feature>
<dbReference type="InterPro" id="IPR000073">
    <property type="entry name" value="AB_hydrolase_1"/>
</dbReference>
<evidence type="ECO:0000256" key="4">
    <source>
        <dbReference type="ARBA" id="ARBA00022963"/>
    </source>
</evidence>
<dbReference type="FunFam" id="3.40.50.1820:FF:000057">
    <property type="entry name" value="Lipase"/>
    <property type="match status" value="1"/>
</dbReference>
<keyword evidence="6" id="KW-0325">Glycoprotein</keyword>
<dbReference type="GeneID" id="112053289"/>
<dbReference type="Gene3D" id="3.40.50.1820">
    <property type="entry name" value="alpha/beta hydrolase"/>
    <property type="match status" value="1"/>
</dbReference>
<sequence length="395" mass="44517">MTHEFVFLVLTCAISGCLSQCSQNNVYKDILEKKTLNFTQIARQVGLAVEEYDVTTQDAYILKLFHIPGDRTRPVLLMHGIIDSADTFILRGNTSLAAALSRAGYDVWVGNTRGNRYSRRHVYLNPDDDVEFWDFSFHEQGFYDLPATIDFILDQTGAAALSAVGHSQGNTIFLVLGATKPEYNEKIKVIIALSPICFLNNLKNAPSLIVSSMSFVDQIFKITGQEEFLGDDTLAGRLFRAVCGCKKSYGFCAHGIFFAIAGSDPEEMESDFLPTVVAHYPTGTSKKNAVHVSQIGLKKKFSTYDYEWRNMDIYNSTTPPEYDLSKVTMRVALLAGRNDQISTLKDVELLKNKLPNVVEYKVINHKKFNHMDAVWGRNMYKYLFPEILKVLVMFS</sequence>
<dbReference type="InterPro" id="IPR025483">
    <property type="entry name" value="Lipase_euk"/>
</dbReference>
<dbReference type="InterPro" id="IPR029058">
    <property type="entry name" value="AB_hydrolase_fold"/>
</dbReference>
<feature type="domain" description="AB hydrolase-1" evidence="10">
    <location>
        <begin position="74"/>
        <end position="365"/>
    </location>
</feature>
<evidence type="ECO:0000256" key="9">
    <source>
        <dbReference type="SAM" id="SignalP"/>
    </source>
</evidence>
<evidence type="ECO:0000259" key="10">
    <source>
        <dbReference type="Pfam" id="PF00561"/>
    </source>
</evidence>
<keyword evidence="3 7" id="KW-0378">Hydrolase</keyword>